<dbReference type="AlphaFoldDB" id="A0A1G9GKH5"/>
<accession>A0A1G9GKH5</accession>
<protein>
    <submittedName>
        <fullName evidence="2">Uncharacterized protein</fullName>
    </submittedName>
</protein>
<dbReference type="EMBL" id="FNDX01000066">
    <property type="protein sequence ID" value="SDL01112.1"/>
    <property type="molecule type" value="Genomic_DNA"/>
</dbReference>
<name>A0A1G9GKH5_9BACL</name>
<keyword evidence="3" id="KW-1185">Reference proteome</keyword>
<sequence length="60" mass="6592">MRPAAAEPAYPDDRDIRLPIPEDDSPYCLQVSASAKDKKADHAPFPDTQTSGKYPLYTGI</sequence>
<dbReference type="STRING" id="1174501.SAMN05216192_16613"/>
<reference evidence="3" key="1">
    <citation type="submission" date="2016-10" db="EMBL/GenBank/DDBJ databases">
        <authorList>
            <person name="Varghese N."/>
            <person name="Submissions S."/>
        </authorList>
    </citation>
    <scope>NUCLEOTIDE SEQUENCE [LARGE SCALE GENOMIC DNA]</scope>
    <source>
        <strain evidence="3">CGMCC 1.11012</strain>
    </source>
</reference>
<gene>
    <name evidence="2" type="ORF">SAMN05216192_16613</name>
</gene>
<dbReference type="Proteomes" id="UP000199050">
    <property type="component" value="Unassembled WGS sequence"/>
</dbReference>
<dbReference type="RefSeq" id="WP_090719978.1">
    <property type="nucleotide sequence ID" value="NZ_CBCSKY010000002.1"/>
</dbReference>
<evidence type="ECO:0000313" key="3">
    <source>
        <dbReference type="Proteomes" id="UP000199050"/>
    </source>
</evidence>
<evidence type="ECO:0000313" key="2">
    <source>
        <dbReference type="EMBL" id="SDL01112.1"/>
    </source>
</evidence>
<evidence type="ECO:0000256" key="1">
    <source>
        <dbReference type="SAM" id="MobiDB-lite"/>
    </source>
</evidence>
<organism evidence="2 3">
    <name type="scientific">Paenibacillus typhae</name>
    <dbReference type="NCBI Taxonomy" id="1174501"/>
    <lineage>
        <taxon>Bacteria</taxon>
        <taxon>Bacillati</taxon>
        <taxon>Bacillota</taxon>
        <taxon>Bacilli</taxon>
        <taxon>Bacillales</taxon>
        <taxon>Paenibacillaceae</taxon>
        <taxon>Paenibacillus</taxon>
    </lineage>
</organism>
<proteinExistence type="predicted"/>
<feature type="compositionally biased region" description="Basic and acidic residues" evidence="1">
    <location>
        <begin position="35"/>
        <end position="44"/>
    </location>
</feature>
<feature type="region of interest" description="Disordered" evidence="1">
    <location>
        <begin position="1"/>
        <end position="60"/>
    </location>
</feature>
<dbReference type="OrthoDB" id="9887546at2"/>